<organism evidence="3 4">
    <name type="scientific">Collybia nuda</name>
    <dbReference type="NCBI Taxonomy" id="64659"/>
    <lineage>
        <taxon>Eukaryota</taxon>
        <taxon>Fungi</taxon>
        <taxon>Dikarya</taxon>
        <taxon>Basidiomycota</taxon>
        <taxon>Agaricomycotina</taxon>
        <taxon>Agaricomycetes</taxon>
        <taxon>Agaricomycetidae</taxon>
        <taxon>Agaricales</taxon>
        <taxon>Tricholomatineae</taxon>
        <taxon>Clitocybaceae</taxon>
        <taxon>Collybia</taxon>
    </lineage>
</organism>
<accession>A0A9P5XX32</accession>
<evidence type="ECO:0000256" key="1">
    <source>
        <dbReference type="SAM" id="MobiDB-lite"/>
    </source>
</evidence>
<gene>
    <name evidence="3" type="ORF">BDZ94DRAFT_1300742</name>
</gene>
<name>A0A9P5XX32_9AGAR</name>
<keyword evidence="2" id="KW-0472">Membrane</keyword>
<dbReference type="OrthoDB" id="2744793at2759"/>
<sequence>MTPEEAAFIGRAGDTLRNNLTLFIPESLLFGAFLYLFSHSTVIFMRRGLRSWPSRFMFITSLTSFLLIGIHWATYCATLYIAIKGFFIEDPSNLGDVKRPAIVNLRLFPFLVAQNWIDQLAIYISDGIVIWRAWALFSEQIWIMVLPVALFLGTITTGLAYLALMVSLPAFIAVQNREPVPAFKLVTANLALSFTANAVTTLLITYRLWAHRKTVGIKALGSLSSVQKVLVALIESGVAYCVLQLIRTVLYCYPGRPQTARYFASATVLSLASSATSMYPTVVIMLVNQQRTLVECFGLDPGSRSRGISGDEEVRVATPGHLSFARSATHRTTQAETFLTQHSDVSSMERGETDGNFIKNSEPKEPGPDRQTKTFPF</sequence>
<keyword evidence="2" id="KW-0812">Transmembrane</keyword>
<protein>
    <submittedName>
        <fullName evidence="3">Uncharacterized protein</fullName>
    </submittedName>
</protein>
<evidence type="ECO:0000313" key="4">
    <source>
        <dbReference type="Proteomes" id="UP000807353"/>
    </source>
</evidence>
<evidence type="ECO:0000313" key="3">
    <source>
        <dbReference type="EMBL" id="KAF9459183.1"/>
    </source>
</evidence>
<dbReference type="EMBL" id="MU150322">
    <property type="protein sequence ID" value="KAF9459183.1"/>
    <property type="molecule type" value="Genomic_DNA"/>
</dbReference>
<feature type="compositionally biased region" description="Basic and acidic residues" evidence="1">
    <location>
        <begin position="361"/>
        <end position="377"/>
    </location>
</feature>
<feature type="transmembrane region" description="Helical" evidence="2">
    <location>
        <begin position="141"/>
        <end position="174"/>
    </location>
</feature>
<proteinExistence type="predicted"/>
<keyword evidence="2" id="KW-1133">Transmembrane helix</keyword>
<feature type="transmembrane region" description="Helical" evidence="2">
    <location>
        <begin position="20"/>
        <end position="44"/>
    </location>
</feature>
<feature type="transmembrane region" description="Helical" evidence="2">
    <location>
        <begin position="229"/>
        <end position="250"/>
    </location>
</feature>
<feature type="region of interest" description="Disordered" evidence="1">
    <location>
        <begin position="344"/>
        <end position="377"/>
    </location>
</feature>
<feature type="transmembrane region" description="Helical" evidence="2">
    <location>
        <begin position="186"/>
        <end position="209"/>
    </location>
</feature>
<comment type="caution">
    <text evidence="3">The sequence shown here is derived from an EMBL/GenBank/DDBJ whole genome shotgun (WGS) entry which is preliminary data.</text>
</comment>
<reference evidence="3" key="1">
    <citation type="submission" date="2020-11" db="EMBL/GenBank/DDBJ databases">
        <authorList>
            <consortium name="DOE Joint Genome Institute"/>
            <person name="Ahrendt S."/>
            <person name="Riley R."/>
            <person name="Andreopoulos W."/>
            <person name="Labutti K."/>
            <person name="Pangilinan J."/>
            <person name="Ruiz-Duenas F.J."/>
            <person name="Barrasa J.M."/>
            <person name="Sanchez-Garcia M."/>
            <person name="Camarero S."/>
            <person name="Miyauchi S."/>
            <person name="Serrano A."/>
            <person name="Linde D."/>
            <person name="Babiker R."/>
            <person name="Drula E."/>
            <person name="Ayuso-Fernandez I."/>
            <person name="Pacheco R."/>
            <person name="Padilla G."/>
            <person name="Ferreira P."/>
            <person name="Barriuso J."/>
            <person name="Kellner H."/>
            <person name="Castanera R."/>
            <person name="Alfaro M."/>
            <person name="Ramirez L."/>
            <person name="Pisabarro A.G."/>
            <person name="Kuo A."/>
            <person name="Tritt A."/>
            <person name="Lipzen A."/>
            <person name="He G."/>
            <person name="Yan M."/>
            <person name="Ng V."/>
            <person name="Cullen D."/>
            <person name="Martin F."/>
            <person name="Rosso M.-N."/>
            <person name="Henrissat B."/>
            <person name="Hibbett D."/>
            <person name="Martinez A.T."/>
            <person name="Grigoriev I.V."/>
        </authorList>
    </citation>
    <scope>NUCLEOTIDE SEQUENCE</scope>
    <source>
        <strain evidence="3">CBS 247.69</strain>
    </source>
</reference>
<feature type="transmembrane region" description="Helical" evidence="2">
    <location>
        <begin position="56"/>
        <end position="83"/>
    </location>
</feature>
<dbReference type="Proteomes" id="UP000807353">
    <property type="component" value="Unassembled WGS sequence"/>
</dbReference>
<feature type="transmembrane region" description="Helical" evidence="2">
    <location>
        <begin position="262"/>
        <end position="287"/>
    </location>
</feature>
<keyword evidence="4" id="KW-1185">Reference proteome</keyword>
<dbReference type="AlphaFoldDB" id="A0A9P5XX32"/>
<evidence type="ECO:0000256" key="2">
    <source>
        <dbReference type="SAM" id="Phobius"/>
    </source>
</evidence>